<dbReference type="EMBL" id="CP049616">
    <property type="protein sequence ID" value="QII46281.1"/>
    <property type="molecule type" value="Genomic_DNA"/>
</dbReference>
<dbReference type="Proteomes" id="UP000502928">
    <property type="component" value="Chromosome"/>
</dbReference>
<feature type="chain" id="PRO_5026184071" description="DUF4595 domain-containing protein" evidence="1">
    <location>
        <begin position="25"/>
        <end position="308"/>
    </location>
</feature>
<dbReference type="KEGG" id="mut:GVT53_16865"/>
<dbReference type="PROSITE" id="PS51257">
    <property type="entry name" value="PROKAR_LIPOPROTEIN"/>
    <property type="match status" value="1"/>
</dbReference>
<name>A0A6G7J5W6_9FLAO</name>
<feature type="signal peptide" evidence="1">
    <location>
        <begin position="1"/>
        <end position="24"/>
    </location>
</feature>
<evidence type="ECO:0000313" key="2">
    <source>
        <dbReference type="EMBL" id="QII46281.1"/>
    </source>
</evidence>
<gene>
    <name evidence="2" type="ORF">GVT53_16865</name>
</gene>
<keyword evidence="3" id="KW-1185">Reference proteome</keyword>
<reference evidence="2 3" key="1">
    <citation type="submission" date="2020-02" db="EMBL/GenBank/DDBJ databases">
        <title>Complete genome of Muricauda sp. 501str8.</title>
        <authorList>
            <person name="Dong B."/>
            <person name="Zhu S."/>
            <person name="Yang J."/>
            <person name="Chen J."/>
        </authorList>
    </citation>
    <scope>NUCLEOTIDE SEQUENCE [LARGE SCALE GENOMIC DNA]</scope>
    <source>
        <strain evidence="2 3">501str8</strain>
    </source>
</reference>
<evidence type="ECO:0000313" key="3">
    <source>
        <dbReference type="Proteomes" id="UP000502928"/>
    </source>
</evidence>
<accession>A0A6G7J5W6</accession>
<evidence type="ECO:0008006" key="4">
    <source>
        <dbReference type="Google" id="ProtNLM"/>
    </source>
</evidence>
<dbReference type="RefSeq" id="WP_166249657.1">
    <property type="nucleotide sequence ID" value="NZ_CP049616.1"/>
</dbReference>
<evidence type="ECO:0000256" key="1">
    <source>
        <dbReference type="SAM" id="SignalP"/>
    </source>
</evidence>
<organism evidence="2 3">
    <name type="scientific">Flagellimonas oceani</name>
    <dbReference type="NCBI Taxonomy" id="2698672"/>
    <lineage>
        <taxon>Bacteria</taxon>
        <taxon>Pseudomonadati</taxon>
        <taxon>Bacteroidota</taxon>
        <taxon>Flavobacteriia</taxon>
        <taxon>Flavobacteriales</taxon>
        <taxon>Flavobacteriaceae</taxon>
        <taxon>Flagellimonas</taxon>
    </lineage>
</organism>
<protein>
    <recommendedName>
        <fullName evidence="4">DUF4595 domain-containing protein</fullName>
    </recommendedName>
</protein>
<keyword evidence="1" id="KW-0732">Signal</keyword>
<dbReference type="AlphaFoldDB" id="A0A6G7J5W6"/>
<sequence>MKCTKQMFGLMLVMVVMLSCQSNSQVITDWDAILRGPIQSVEINTYKPDLKDGTIQKGNLVNTSSFTLNGEGGKRIFNQEGKRIGFTNYKKGSTEPAYHIHNEYSKGNLVESFTYKTPLKKVLLGKEQYEYDNKNREVLARYFEPSYCDNNKFWLAQKIIYEYNEHDDMIRKIDTSFVHYDCDDIRIRANVYERHPVYENGLKVEDGTYTYEYDQDGNMIKKVDKNNPPIYYEYYPSGVRKKRYLAPESYRDFNEDGYLIRATAPVMGGFMYTIVYENEDNYGNWTRMVIYRDNEPYLIGERTFTYYE</sequence>
<proteinExistence type="predicted"/>